<keyword evidence="3" id="KW-1185">Reference proteome</keyword>
<feature type="region of interest" description="Disordered" evidence="1">
    <location>
        <begin position="695"/>
        <end position="731"/>
    </location>
</feature>
<feature type="compositionally biased region" description="Polar residues" evidence="1">
    <location>
        <begin position="695"/>
        <end position="710"/>
    </location>
</feature>
<sequence>MSPKTPPEPPGQHHEESKLNFGSPTPVFLGLSPAEALLPASQAEPSDVVKNGIAPVPFSTEVQSNPSPPALEPLSGLLATGLAGCPLPSQISRNIPPTKAISNHPRLTMSTEQAFMNMFRVTHTPHVDPVQDPTIAQVEAAREDYIVRLMDAMHNLTNIYDKLNKEGTYTNRVQMFHPVDNAEHGWYVGQDFVESRCHVLFEVIIDRCRKGFRGQAKQDLARKTKPRNGFVKDVTVPSPDMKANCKARIEAIIVVLHYWKTACAEATNDIDHMFALANHPQVIWDTKYQNADSNGVKARKTKELKGKVQEFNETQQRHTSSHDPSPQASRRIAAHEAPVVFNPDFQLPACMPIISEPPTSSSYPMTGDPVAAGNPFQNPTIGPGSPLLGFQAGGVGADLSPHGPSHPIDYPYPGMLNQDILGHMTFTGNNHTVNAIGVPLNPGAKLDSLFASSHFGARGPEHYRGAVQNVTGKQTGQITAQARKPRQVGYPAYFDGPPPMSSLLPEYMARQFQGAQNAQHQDPMGAQDTNPPKYPHESYLRTTQFGRSFDPGHSAPPQPRASSKRPASQHFPVHTNMPARKPKKPRTSKNTEPINPNSQAPPILRPQMAQGPQTWPASAGAGLPSYLKAAHNEAEAEAEAYSDSDPEEDEHLEDSEEHYERPVLISATNPATKEKDLKSNNGVYAYVEDVPESNSDYAAANESDSGSNRDISALFEEFPDPNDKPPATPSV</sequence>
<dbReference type="AlphaFoldDB" id="A0A9W9CAT8"/>
<feature type="region of interest" description="Disordered" evidence="1">
    <location>
        <begin position="514"/>
        <end position="679"/>
    </location>
</feature>
<dbReference type="EMBL" id="JAPEUX010000005">
    <property type="protein sequence ID" value="KAJ4352467.1"/>
    <property type="molecule type" value="Genomic_DNA"/>
</dbReference>
<accession>A0A9W9CAT8</accession>
<feature type="region of interest" description="Disordered" evidence="1">
    <location>
        <begin position="311"/>
        <end position="330"/>
    </location>
</feature>
<feature type="compositionally biased region" description="Acidic residues" evidence="1">
    <location>
        <begin position="635"/>
        <end position="657"/>
    </location>
</feature>
<organism evidence="2 3">
    <name type="scientific">Didymosphaeria variabile</name>
    <dbReference type="NCBI Taxonomy" id="1932322"/>
    <lineage>
        <taxon>Eukaryota</taxon>
        <taxon>Fungi</taxon>
        <taxon>Dikarya</taxon>
        <taxon>Ascomycota</taxon>
        <taxon>Pezizomycotina</taxon>
        <taxon>Dothideomycetes</taxon>
        <taxon>Pleosporomycetidae</taxon>
        <taxon>Pleosporales</taxon>
        <taxon>Massarineae</taxon>
        <taxon>Didymosphaeriaceae</taxon>
        <taxon>Didymosphaeria</taxon>
    </lineage>
</organism>
<proteinExistence type="predicted"/>
<dbReference type="RefSeq" id="XP_056070823.1">
    <property type="nucleotide sequence ID" value="XM_056216576.1"/>
</dbReference>
<evidence type="ECO:0000256" key="1">
    <source>
        <dbReference type="SAM" id="MobiDB-lite"/>
    </source>
</evidence>
<name>A0A9W9CAT8_9PLEO</name>
<dbReference type="Proteomes" id="UP001140513">
    <property type="component" value="Unassembled WGS sequence"/>
</dbReference>
<evidence type="ECO:0000313" key="3">
    <source>
        <dbReference type="Proteomes" id="UP001140513"/>
    </source>
</evidence>
<feature type="compositionally biased region" description="Polar residues" evidence="1">
    <location>
        <begin position="311"/>
        <end position="328"/>
    </location>
</feature>
<reference evidence="2" key="1">
    <citation type="submission" date="2022-10" db="EMBL/GenBank/DDBJ databases">
        <title>Tapping the CABI collections for fungal endophytes: first genome assemblies for Collariella, Neodidymelliopsis, Ascochyta clinopodiicola, Didymella pomorum, Didymosphaeria variabile, Neocosmospora piperis and Neocucurbitaria cava.</title>
        <authorList>
            <person name="Hill R."/>
        </authorList>
    </citation>
    <scope>NUCLEOTIDE SEQUENCE</scope>
    <source>
        <strain evidence="2">IMI 356815</strain>
    </source>
</reference>
<feature type="compositionally biased region" description="Polar residues" evidence="1">
    <location>
        <begin position="588"/>
        <end position="600"/>
    </location>
</feature>
<gene>
    <name evidence="2" type="ORF">N0V89_007815</name>
</gene>
<feature type="region of interest" description="Disordered" evidence="1">
    <location>
        <begin position="1"/>
        <end position="26"/>
    </location>
</feature>
<dbReference type="OrthoDB" id="3801063at2759"/>
<comment type="caution">
    <text evidence="2">The sequence shown here is derived from an EMBL/GenBank/DDBJ whole genome shotgun (WGS) entry which is preliminary data.</text>
</comment>
<protein>
    <submittedName>
        <fullName evidence="2">Uncharacterized protein</fullName>
    </submittedName>
</protein>
<dbReference type="GeneID" id="80911345"/>
<evidence type="ECO:0000313" key="2">
    <source>
        <dbReference type="EMBL" id="KAJ4352467.1"/>
    </source>
</evidence>
<feature type="compositionally biased region" description="Pro residues" evidence="1">
    <location>
        <begin position="1"/>
        <end position="10"/>
    </location>
</feature>